<dbReference type="Pfam" id="PF09917">
    <property type="entry name" value="DUF2147"/>
    <property type="match status" value="1"/>
</dbReference>
<dbReference type="PANTHER" id="PTHR36919:SF2">
    <property type="entry name" value="BLL6627 PROTEIN"/>
    <property type="match status" value="1"/>
</dbReference>
<dbReference type="AlphaFoldDB" id="A0A501X1B5"/>
<sequence length="170" mass="17554">MLDASLTRGPAATPGAGARPSAALGRRSLTAARRGIVFPLGGSMMRKLVVVLALLAPLAGRAEADSPVGLWRTEAVGPRKAYLDVRVAPCGDALCGTVAATHNTRRTDLVGQVLMTGMVPDDDGGWSGGTIVAPDTGKSYAGTMRLDAGGLRVQGCVAVLCRTQTWERLN</sequence>
<comment type="caution">
    <text evidence="3">The sequence shown here is derived from an EMBL/GenBank/DDBJ whole genome shotgun (WGS) entry which is preliminary data.</text>
</comment>
<dbReference type="EMBL" id="VFRP01000001">
    <property type="protein sequence ID" value="TPE53606.1"/>
    <property type="molecule type" value="Genomic_DNA"/>
</dbReference>
<gene>
    <name evidence="3" type="ORF">FJM51_00720</name>
</gene>
<accession>A0A501X1B5</accession>
<feature type="domain" description="DUF2147" evidence="2">
    <location>
        <begin position="69"/>
        <end position="168"/>
    </location>
</feature>
<organism evidence="3 4">
    <name type="scientific">Amaricoccus solimangrovi</name>
    <dbReference type="NCBI Taxonomy" id="2589815"/>
    <lineage>
        <taxon>Bacteria</taxon>
        <taxon>Pseudomonadati</taxon>
        <taxon>Pseudomonadota</taxon>
        <taxon>Alphaproteobacteria</taxon>
        <taxon>Rhodobacterales</taxon>
        <taxon>Paracoccaceae</taxon>
        <taxon>Amaricoccus</taxon>
    </lineage>
</organism>
<name>A0A501X1B5_9RHOB</name>
<evidence type="ECO:0000313" key="3">
    <source>
        <dbReference type="EMBL" id="TPE53606.1"/>
    </source>
</evidence>
<keyword evidence="4" id="KW-1185">Reference proteome</keyword>
<feature type="compositionally biased region" description="Low complexity" evidence="1">
    <location>
        <begin position="7"/>
        <end position="23"/>
    </location>
</feature>
<dbReference type="OrthoDB" id="9811671at2"/>
<dbReference type="PANTHER" id="PTHR36919">
    <property type="entry name" value="BLR1215 PROTEIN"/>
    <property type="match status" value="1"/>
</dbReference>
<dbReference type="Gene3D" id="2.40.128.520">
    <property type="match status" value="1"/>
</dbReference>
<dbReference type="InterPro" id="IPR019223">
    <property type="entry name" value="DUF2147"/>
</dbReference>
<evidence type="ECO:0000313" key="4">
    <source>
        <dbReference type="Proteomes" id="UP000319255"/>
    </source>
</evidence>
<dbReference type="Proteomes" id="UP000319255">
    <property type="component" value="Unassembled WGS sequence"/>
</dbReference>
<evidence type="ECO:0000256" key="1">
    <source>
        <dbReference type="SAM" id="MobiDB-lite"/>
    </source>
</evidence>
<feature type="region of interest" description="Disordered" evidence="1">
    <location>
        <begin position="1"/>
        <end position="23"/>
    </location>
</feature>
<protein>
    <submittedName>
        <fullName evidence="3">DUF2147 domain-containing protein</fullName>
    </submittedName>
</protein>
<reference evidence="3 4" key="1">
    <citation type="submission" date="2019-06" db="EMBL/GenBank/DDBJ databases">
        <title>A novel bacterium of genus Amaricoccus, isolated from marine sediment.</title>
        <authorList>
            <person name="Huang H."/>
            <person name="Mo K."/>
            <person name="Hu Y."/>
        </authorList>
    </citation>
    <scope>NUCLEOTIDE SEQUENCE [LARGE SCALE GENOMIC DNA]</scope>
    <source>
        <strain evidence="3 4">HB172011</strain>
    </source>
</reference>
<proteinExistence type="predicted"/>
<evidence type="ECO:0000259" key="2">
    <source>
        <dbReference type="Pfam" id="PF09917"/>
    </source>
</evidence>